<dbReference type="PANTHER" id="PTHR30237:SF2">
    <property type="entry name" value="MUREIN TETRAPEPTIDE CARBOXYPEPTIDASE"/>
    <property type="match status" value="1"/>
</dbReference>
<dbReference type="GO" id="GO:0004180">
    <property type="term" value="F:carboxypeptidase activity"/>
    <property type="evidence" value="ECO:0007669"/>
    <property type="project" value="UniProtKB-KW"/>
</dbReference>
<comment type="similarity">
    <text evidence="1">Belongs to the peptidase S66 family.</text>
</comment>
<evidence type="ECO:0000259" key="6">
    <source>
        <dbReference type="Pfam" id="PF02016"/>
    </source>
</evidence>
<evidence type="ECO:0000256" key="5">
    <source>
        <dbReference type="ARBA" id="ARBA00022825"/>
    </source>
</evidence>
<dbReference type="PANTHER" id="PTHR30237">
    <property type="entry name" value="MURAMOYLTETRAPEPTIDE CARBOXYPEPTIDASE"/>
    <property type="match status" value="1"/>
</dbReference>
<dbReference type="EMBL" id="MU157853">
    <property type="protein sequence ID" value="KAF9528340.1"/>
    <property type="molecule type" value="Genomic_DNA"/>
</dbReference>
<dbReference type="SUPFAM" id="SSF52317">
    <property type="entry name" value="Class I glutamine amidotransferase-like"/>
    <property type="match status" value="1"/>
</dbReference>
<dbReference type="Proteomes" id="UP000807306">
    <property type="component" value="Unassembled WGS sequence"/>
</dbReference>
<keyword evidence="5" id="KW-0720">Serine protease</keyword>
<evidence type="ECO:0000256" key="2">
    <source>
        <dbReference type="ARBA" id="ARBA00022645"/>
    </source>
</evidence>
<dbReference type="Gene3D" id="3.40.50.10740">
    <property type="entry name" value="Class I glutamine amidotransferase-like"/>
    <property type="match status" value="1"/>
</dbReference>
<evidence type="ECO:0000256" key="1">
    <source>
        <dbReference type="ARBA" id="ARBA00010233"/>
    </source>
</evidence>
<organism evidence="8 9">
    <name type="scientific">Crepidotus variabilis</name>
    <dbReference type="NCBI Taxonomy" id="179855"/>
    <lineage>
        <taxon>Eukaryota</taxon>
        <taxon>Fungi</taxon>
        <taxon>Dikarya</taxon>
        <taxon>Basidiomycota</taxon>
        <taxon>Agaricomycotina</taxon>
        <taxon>Agaricomycetes</taxon>
        <taxon>Agaricomycetidae</taxon>
        <taxon>Agaricales</taxon>
        <taxon>Agaricineae</taxon>
        <taxon>Crepidotaceae</taxon>
        <taxon>Crepidotus</taxon>
    </lineage>
</organism>
<evidence type="ECO:0000256" key="3">
    <source>
        <dbReference type="ARBA" id="ARBA00022670"/>
    </source>
</evidence>
<accession>A0A9P6EG57</accession>
<dbReference type="Pfam" id="PF02016">
    <property type="entry name" value="Peptidase_S66"/>
    <property type="match status" value="1"/>
</dbReference>
<evidence type="ECO:0000256" key="4">
    <source>
        <dbReference type="ARBA" id="ARBA00022801"/>
    </source>
</evidence>
<dbReference type="InterPro" id="IPR029062">
    <property type="entry name" value="Class_I_gatase-like"/>
</dbReference>
<proteinExistence type="inferred from homology"/>
<dbReference type="GO" id="GO:0008236">
    <property type="term" value="F:serine-type peptidase activity"/>
    <property type="evidence" value="ECO:0007669"/>
    <property type="project" value="UniProtKB-KW"/>
</dbReference>
<keyword evidence="4" id="KW-0378">Hydrolase</keyword>
<gene>
    <name evidence="8" type="ORF">CPB83DRAFT_835833</name>
</gene>
<dbReference type="InterPro" id="IPR027461">
    <property type="entry name" value="Carboxypeptidase_A_C_sf"/>
</dbReference>
<dbReference type="InterPro" id="IPR003507">
    <property type="entry name" value="S66_fam"/>
</dbReference>
<dbReference type="InterPro" id="IPR040921">
    <property type="entry name" value="Peptidase_S66C"/>
</dbReference>
<dbReference type="SUPFAM" id="SSF141986">
    <property type="entry name" value="LD-carboxypeptidase A C-terminal domain-like"/>
    <property type="match status" value="1"/>
</dbReference>
<dbReference type="GO" id="GO:0006508">
    <property type="term" value="P:proteolysis"/>
    <property type="evidence" value="ECO:0007669"/>
    <property type="project" value="UniProtKB-KW"/>
</dbReference>
<dbReference type="OrthoDB" id="5186469at2759"/>
<dbReference type="Pfam" id="PF17676">
    <property type="entry name" value="Peptidase_S66C"/>
    <property type="match status" value="1"/>
</dbReference>
<feature type="domain" description="LD-carboxypeptidase C-terminal" evidence="7">
    <location>
        <begin position="184"/>
        <end position="303"/>
    </location>
</feature>
<evidence type="ECO:0000259" key="7">
    <source>
        <dbReference type="Pfam" id="PF17676"/>
    </source>
</evidence>
<keyword evidence="9" id="KW-1185">Reference proteome</keyword>
<reference evidence="8" key="1">
    <citation type="submission" date="2020-11" db="EMBL/GenBank/DDBJ databases">
        <authorList>
            <consortium name="DOE Joint Genome Institute"/>
            <person name="Ahrendt S."/>
            <person name="Riley R."/>
            <person name="Andreopoulos W."/>
            <person name="Labutti K."/>
            <person name="Pangilinan J."/>
            <person name="Ruiz-Duenas F.J."/>
            <person name="Barrasa J.M."/>
            <person name="Sanchez-Garcia M."/>
            <person name="Camarero S."/>
            <person name="Miyauchi S."/>
            <person name="Serrano A."/>
            <person name="Linde D."/>
            <person name="Babiker R."/>
            <person name="Drula E."/>
            <person name="Ayuso-Fernandez I."/>
            <person name="Pacheco R."/>
            <person name="Padilla G."/>
            <person name="Ferreira P."/>
            <person name="Barriuso J."/>
            <person name="Kellner H."/>
            <person name="Castanera R."/>
            <person name="Alfaro M."/>
            <person name="Ramirez L."/>
            <person name="Pisabarro A.G."/>
            <person name="Kuo A."/>
            <person name="Tritt A."/>
            <person name="Lipzen A."/>
            <person name="He G."/>
            <person name="Yan M."/>
            <person name="Ng V."/>
            <person name="Cullen D."/>
            <person name="Martin F."/>
            <person name="Rosso M.-N."/>
            <person name="Henrissat B."/>
            <person name="Hibbett D."/>
            <person name="Martinez A.T."/>
            <person name="Grigoriev I.V."/>
        </authorList>
    </citation>
    <scope>NUCLEOTIDE SEQUENCE</scope>
    <source>
        <strain evidence="8">CBS 506.95</strain>
    </source>
</reference>
<feature type="domain" description="LD-carboxypeptidase N-terminal" evidence="6">
    <location>
        <begin position="15"/>
        <end position="137"/>
    </location>
</feature>
<evidence type="ECO:0000313" key="8">
    <source>
        <dbReference type="EMBL" id="KAF9528340.1"/>
    </source>
</evidence>
<comment type="caution">
    <text evidence="8">The sequence shown here is derived from an EMBL/GenBank/DDBJ whole genome shotgun (WGS) entry which is preliminary data.</text>
</comment>
<evidence type="ECO:0000313" key="9">
    <source>
        <dbReference type="Proteomes" id="UP000807306"/>
    </source>
</evidence>
<protein>
    <submittedName>
        <fullName evidence="8">Peptidase family S66</fullName>
    </submittedName>
</protein>
<sequence>MNFRQPPPINQGTTVRIISPGAAVNATHVLRGKEYLESRGLRVSMPPSVIERSFYFAGTKESRAKELYEAFTQDGMVWGAKGGYGSVQVLEHGLSASQFEKLVGSLKQNPKWVIGFSDLTAINLGLCANAGILALHGPMIWNLRDIPQLILEEVWAILRGPEPITQVFKGGLRNVDSSRGILASGKLLGGKISVIASMVGANAMTGQNLLPDFNGCILLLEEVGEAAYKIHRYLSTILRSKQFNGVAGIPIGQLTSANEGLAYDAQDMIDELEPVGVPVITGINIGHESKISRPIVLGAMAEILGEGILKVKVPKCV</sequence>
<dbReference type="CDD" id="cd07025">
    <property type="entry name" value="Peptidase_S66"/>
    <property type="match status" value="1"/>
</dbReference>
<dbReference type="PIRSF" id="PIRSF028757">
    <property type="entry name" value="LD-carboxypeptidase"/>
    <property type="match status" value="1"/>
</dbReference>
<dbReference type="InterPro" id="IPR040449">
    <property type="entry name" value="Peptidase_S66_N"/>
</dbReference>
<dbReference type="AlphaFoldDB" id="A0A9P6EG57"/>
<keyword evidence="2" id="KW-0121">Carboxypeptidase</keyword>
<name>A0A9P6EG57_9AGAR</name>
<keyword evidence="3" id="KW-0645">Protease</keyword>
<dbReference type="Gene3D" id="3.50.30.60">
    <property type="entry name" value="LD-carboxypeptidase A C-terminal domain-like"/>
    <property type="match status" value="1"/>
</dbReference>
<dbReference type="InterPro" id="IPR027478">
    <property type="entry name" value="LdcA_N"/>
</dbReference>